<dbReference type="SUPFAM" id="SSF49313">
    <property type="entry name" value="Cadherin-like"/>
    <property type="match status" value="1"/>
</dbReference>
<proteinExistence type="predicted"/>
<dbReference type="CDD" id="cd11304">
    <property type="entry name" value="Cadherin_repeat"/>
    <property type="match status" value="1"/>
</dbReference>
<dbReference type="Proteomes" id="UP000887566">
    <property type="component" value="Unplaced"/>
</dbReference>
<evidence type="ECO:0000256" key="1">
    <source>
        <dbReference type="SAM" id="SignalP"/>
    </source>
</evidence>
<keyword evidence="1" id="KW-0732">Signal</keyword>
<dbReference type="GO" id="GO:0016020">
    <property type="term" value="C:membrane"/>
    <property type="evidence" value="ECO:0007669"/>
    <property type="project" value="InterPro"/>
</dbReference>
<organism evidence="2 3">
    <name type="scientific">Plectus sambesii</name>
    <dbReference type="NCBI Taxonomy" id="2011161"/>
    <lineage>
        <taxon>Eukaryota</taxon>
        <taxon>Metazoa</taxon>
        <taxon>Ecdysozoa</taxon>
        <taxon>Nematoda</taxon>
        <taxon>Chromadorea</taxon>
        <taxon>Plectida</taxon>
        <taxon>Plectina</taxon>
        <taxon>Plectoidea</taxon>
        <taxon>Plectidae</taxon>
        <taxon>Plectus</taxon>
    </lineage>
</organism>
<dbReference type="AlphaFoldDB" id="A0A914UVM4"/>
<feature type="signal peptide" evidence="1">
    <location>
        <begin position="1"/>
        <end position="22"/>
    </location>
</feature>
<evidence type="ECO:0000313" key="2">
    <source>
        <dbReference type="Proteomes" id="UP000887566"/>
    </source>
</evidence>
<dbReference type="Gene3D" id="2.60.40.60">
    <property type="entry name" value="Cadherins"/>
    <property type="match status" value="1"/>
</dbReference>
<feature type="chain" id="PRO_5037195184" evidence="1">
    <location>
        <begin position="23"/>
        <end position="141"/>
    </location>
</feature>
<name>A0A914UVM4_9BILA</name>
<keyword evidence="2" id="KW-1185">Reference proteome</keyword>
<accession>A0A914UVM4</accession>
<sequence length="141" mass="15192">MRRLLRISRILLLAVSVAVVTSQQVGAPTPSNFPPVLQVSSSEGYLPETAEIGTTVRVSANLHSESLQILVTDDDLKPGMAPATYQYILTGLGATVFAVDQRGYVYLNVPQIDADPPSPSTYQLNVQAREVNTVPVRSSQP</sequence>
<reference evidence="3" key="1">
    <citation type="submission" date="2022-11" db="UniProtKB">
        <authorList>
            <consortium name="WormBaseParasite"/>
        </authorList>
    </citation>
    <scope>IDENTIFICATION</scope>
</reference>
<evidence type="ECO:0000313" key="3">
    <source>
        <dbReference type="WBParaSite" id="PSAMB.scaffold12991size2482.g35199.t1"/>
    </source>
</evidence>
<dbReference type="InterPro" id="IPR015919">
    <property type="entry name" value="Cadherin-like_sf"/>
</dbReference>
<dbReference type="WBParaSite" id="PSAMB.scaffold12991size2482.g35199.t1">
    <property type="protein sequence ID" value="PSAMB.scaffold12991size2482.g35199.t1"/>
    <property type="gene ID" value="PSAMB.scaffold12991size2482.g35199"/>
</dbReference>
<protein>
    <submittedName>
        <fullName evidence="3">Cadherin domain-containing protein</fullName>
    </submittedName>
</protein>
<dbReference type="GO" id="GO:0005509">
    <property type="term" value="F:calcium ion binding"/>
    <property type="evidence" value="ECO:0007669"/>
    <property type="project" value="InterPro"/>
</dbReference>